<dbReference type="RefSeq" id="WP_251262564.1">
    <property type="nucleotide sequence ID" value="NZ_JAMQGP010000008.1"/>
</dbReference>
<comment type="caution">
    <text evidence="1">The sequence shown here is derived from an EMBL/GenBank/DDBJ whole genome shotgun (WGS) entry which is preliminary data.</text>
</comment>
<dbReference type="SUPFAM" id="SSF52540">
    <property type="entry name" value="P-loop containing nucleoside triphosphate hydrolases"/>
    <property type="match status" value="1"/>
</dbReference>
<sequence>MALLQPLFHSGKIWRGKAVQPRTHGVMSSGIEAMDQLLLGGWPRGHVSELLHQGQGIGELRLLLPILARLSEQATANAQWLVFVAPPFIPYAPALQSAGIDISRILWLQPEQPKQGLWATEQCLKSGSCVGVLSWLESSIYPKFKLKGPDIRRLQLAADQGQSFSWLIRPERYRTEASPATCRLVLSATSAQQMLSVECLKRRGAWPLSAVRITLPGEPLHDYVDETEIAPQLVRGPWQQSGLCLE</sequence>
<accession>A0AA41WA61</accession>
<reference evidence="1 2" key="1">
    <citation type="journal article" date="2013" name="Antonie Van Leeuwenhoek">
        <title>Echinimonas agarilytica gen. nov., sp. nov., a new gammaproteobacterium isolated from the sea urchin Strongylocentrotus intermedius.</title>
        <authorList>
            <person name="Nedashkovskaya O.I."/>
            <person name="Stenkova A.M."/>
            <person name="Zhukova N.V."/>
            <person name="Van Trappen S."/>
            <person name="Lee J.S."/>
            <person name="Kim S.B."/>
        </authorList>
    </citation>
    <scope>NUCLEOTIDE SEQUENCE [LARGE SCALE GENOMIC DNA]</scope>
    <source>
        <strain evidence="1 2">KMM 6351</strain>
    </source>
</reference>
<dbReference type="Proteomes" id="UP001165393">
    <property type="component" value="Unassembled WGS sequence"/>
</dbReference>
<keyword evidence="2" id="KW-1185">Reference proteome</keyword>
<dbReference type="GO" id="GO:0009432">
    <property type="term" value="P:SOS response"/>
    <property type="evidence" value="ECO:0007669"/>
    <property type="project" value="InterPro"/>
</dbReference>
<dbReference type="Gene3D" id="3.40.50.300">
    <property type="entry name" value="P-loop containing nucleotide triphosphate hydrolases"/>
    <property type="match status" value="1"/>
</dbReference>
<dbReference type="PIRSF" id="PIRSF037290">
    <property type="entry name" value="UCP037290"/>
    <property type="match status" value="1"/>
</dbReference>
<evidence type="ECO:0000313" key="1">
    <source>
        <dbReference type="EMBL" id="MCM2681093.1"/>
    </source>
</evidence>
<dbReference type="AlphaFoldDB" id="A0AA41WA61"/>
<gene>
    <name evidence="1" type="primary">imuA</name>
    <name evidence="1" type="ORF">NAF29_15670</name>
</gene>
<dbReference type="InterPro" id="IPR027417">
    <property type="entry name" value="P-loop_NTPase"/>
</dbReference>
<organism evidence="1 2">
    <name type="scientific">Echinimonas agarilytica</name>
    <dbReference type="NCBI Taxonomy" id="1215918"/>
    <lineage>
        <taxon>Bacteria</taxon>
        <taxon>Pseudomonadati</taxon>
        <taxon>Pseudomonadota</taxon>
        <taxon>Gammaproteobacteria</taxon>
        <taxon>Alteromonadales</taxon>
        <taxon>Echinimonadaceae</taxon>
        <taxon>Echinimonas</taxon>
    </lineage>
</organism>
<dbReference type="EMBL" id="JAMQGP010000008">
    <property type="protein sequence ID" value="MCM2681093.1"/>
    <property type="molecule type" value="Genomic_DNA"/>
</dbReference>
<protein>
    <submittedName>
        <fullName evidence="1">Translesion DNA synthesis-associated protein ImuA</fullName>
    </submittedName>
</protein>
<dbReference type="Pfam" id="PF03846">
    <property type="entry name" value="SulA"/>
    <property type="match status" value="1"/>
</dbReference>
<dbReference type="GO" id="GO:0051782">
    <property type="term" value="P:negative regulation of cell division"/>
    <property type="evidence" value="ECO:0007669"/>
    <property type="project" value="InterPro"/>
</dbReference>
<evidence type="ECO:0000313" key="2">
    <source>
        <dbReference type="Proteomes" id="UP001165393"/>
    </source>
</evidence>
<dbReference type="InterPro" id="IPR017166">
    <property type="entry name" value="UCP037290"/>
</dbReference>
<name>A0AA41WA61_9GAMM</name>
<dbReference type="NCBIfam" id="NF033429">
    <property type="entry name" value="ImuA_translesion"/>
    <property type="match status" value="1"/>
</dbReference>
<proteinExistence type="predicted"/>
<dbReference type="InterPro" id="IPR004596">
    <property type="entry name" value="Cell_div_suppressor_SulA"/>
</dbReference>
<dbReference type="InterPro" id="IPR047610">
    <property type="entry name" value="ImuA_translesion"/>
</dbReference>